<evidence type="ECO:0000313" key="1">
    <source>
        <dbReference type="EMBL" id="CAK7935869.1"/>
    </source>
</evidence>
<dbReference type="EMBL" id="CAKLBY020000222">
    <property type="protein sequence ID" value="CAK7935869.1"/>
    <property type="molecule type" value="Genomic_DNA"/>
</dbReference>
<name>A0AAV1ULY9_9STRA</name>
<comment type="caution">
    <text evidence="1">The sequence shown here is derived from an EMBL/GenBank/DDBJ whole genome shotgun (WGS) entry which is preliminary data.</text>
</comment>
<protein>
    <submittedName>
        <fullName evidence="1">Uncharacterized protein</fullName>
    </submittedName>
</protein>
<dbReference type="AlphaFoldDB" id="A0AAV1ULY9"/>
<sequence>MNLSEARQIKLEKFTALIGHERVALTIVQGPDALRARLEALSNFESTLIGQVHDHL</sequence>
<dbReference type="Proteomes" id="UP001162060">
    <property type="component" value="Unassembled WGS sequence"/>
</dbReference>
<evidence type="ECO:0000313" key="2">
    <source>
        <dbReference type="Proteomes" id="UP001162060"/>
    </source>
</evidence>
<gene>
    <name evidence="1" type="ORF">PM001_LOCUS21019</name>
</gene>
<reference evidence="1" key="1">
    <citation type="submission" date="2024-01" db="EMBL/GenBank/DDBJ databases">
        <authorList>
            <person name="Webb A."/>
        </authorList>
    </citation>
    <scope>NUCLEOTIDE SEQUENCE</scope>
    <source>
        <strain evidence="1">Pm1</strain>
    </source>
</reference>
<proteinExistence type="predicted"/>
<organism evidence="1 2">
    <name type="scientific">Peronospora matthiolae</name>
    <dbReference type="NCBI Taxonomy" id="2874970"/>
    <lineage>
        <taxon>Eukaryota</taxon>
        <taxon>Sar</taxon>
        <taxon>Stramenopiles</taxon>
        <taxon>Oomycota</taxon>
        <taxon>Peronosporomycetes</taxon>
        <taxon>Peronosporales</taxon>
        <taxon>Peronosporaceae</taxon>
        <taxon>Peronospora</taxon>
    </lineage>
</organism>
<accession>A0AAV1ULY9</accession>